<accession>A0ABS4UMR8</accession>
<dbReference type="RefSeq" id="WP_209695617.1">
    <property type="nucleotide sequence ID" value="NZ_BAAAVU010000006.1"/>
</dbReference>
<evidence type="ECO:0000313" key="1">
    <source>
        <dbReference type="EMBL" id="MBP2352947.1"/>
    </source>
</evidence>
<sequence>MDRVGQAEEAGLVVVPAVLEVAVDRAFLERYGVPAEGDAGGAGLLVVGHRSRTRPGW</sequence>
<evidence type="ECO:0000313" key="2">
    <source>
        <dbReference type="Proteomes" id="UP000755585"/>
    </source>
</evidence>
<gene>
    <name evidence="1" type="ORF">JOF29_004030</name>
</gene>
<organism evidence="1 2">
    <name type="scientific">Kribbella aluminosa</name>
    <dbReference type="NCBI Taxonomy" id="416017"/>
    <lineage>
        <taxon>Bacteria</taxon>
        <taxon>Bacillati</taxon>
        <taxon>Actinomycetota</taxon>
        <taxon>Actinomycetes</taxon>
        <taxon>Propionibacteriales</taxon>
        <taxon>Kribbellaceae</taxon>
        <taxon>Kribbella</taxon>
    </lineage>
</organism>
<keyword evidence="2" id="KW-1185">Reference proteome</keyword>
<dbReference type="EMBL" id="JAGINT010000001">
    <property type="protein sequence ID" value="MBP2352947.1"/>
    <property type="molecule type" value="Genomic_DNA"/>
</dbReference>
<name>A0ABS4UMR8_9ACTN</name>
<protein>
    <submittedName>
        <fullName evidence="1">Uncharacterized protein</fullName>
    </submittedName>
</protein>
<reference evidence="1 2" key="1">
    <citation type="submission" date="2021-03" db="EMBL/GenBank/DDBJ databases">
        <title>Sequencing the genomes of 1000 actinobacteria strains.</title>
        <authorList>
            <person name="Klenk H.-P."/>
        </authorList>
    </citation>
    <scope>NUCLEOTIDE SEQUENCE [LARGE SCALE GENOMIC DNA]</scope>
    <source>
        <strain evidence="1 2">DSM 18824</strain>
    </source>
</reference>
<proteinExistence type="predicted"/>
<comment type="caution">
    <text evidence="1">The sequence shown here is derived from an EMBL/GenBank/DDBJ whole genome shotgun (WGS) entry which is preliminary data.</text>
</comment>
<dbReference type="Proteomes" id="UP000755585">
    <property type="component" value="Unassembled WGS sequence"/>
</dbReference>